<dbReference type="AlphaFoldDB" id="A0A1F6G9C8"/>
<evidence type="ECO:0000313" key="8">
    <source>
        <dbReference type="Proteomes" id="UP000178449"/>
    </source>
</evidence>
<dbReference type="PANTHER" id="PTHR34858:SF1">
    <property type="entry name" value="CYSO-CYSTEINE PEPTIDASE"/>
    <property type="match status" value="1"/>
</dbReference>
<name>A0A1F6G9C8_9PROT</name>
<organism evidence="7 8">
    <name type="scientific">Candidatus Lambdaproteobacteria bacterium RIFOXYD2_FULL_50_16</name>
    <dbReference type="NCBI Taxonomy" id="1817772"/>
    <lineage>
        <taxon>Bacteria</taxon>
        <taxon>Pseudomonadati</taxon>
        <taxon>Pseudomonadota</taxon>
        <taxon>Candidatus Lambdaproteobacteria</taxon>
    </lineage>
</organism>
<comment type="caution">
    <text evidence="7">The sequence shown here is derived from an EMBL/GenBank/DDBJ whole genome shotgun (WGS) entry which is preliminary data.</text>
</comment>
<protein>
    <recommendedName>
        <fullName evidence="6">JAB1/MPN/MOV34 metalloenzyme domain-containing protein</fullName>
    </recommendedName>
</protein>
<dbReference type="SUPFAM" id="SSF102712">
    <property type="entry name" value="JAB1/MPN domain"/>
    <property type="match status" value="1"/>
</dbReference>
<dbReference type="GO" id="GO:0006508">
    <property type="term" value="P:proteolysis"/>
    <property type="evidence" value="ECO:0007669"/>
    <property type="project" value="UniProtKB-KW"/>
</dbReference>
<accession>A0A1F6G9C8</accession>
<dbReference type="FunFam" id="3.40.140.10:FF:000085">
    <property type="entry name" value="Mov34/MPN/PAD-1 family protein"/>
    <property type="match status" value="1"/>
</dbReference>
<dbReference type="STRING" id="1817772.A2527_05910"/>
<dbReference type="GO" id="GO:0008270">
    <property type="term" value="F:zinc ion binding"/>
    <property type="evidence" value="ECO:0007669"/>
    <property type="project" value="TreeGrafter"/>
</dbReference>
<evidence type="ECO:0000256" key="5">
    <source>
        <dbReference type="ARBA" id="ARBA00023049"/>
    </source>
</evidence>
<evidence type="ECO:0000256" key="1">
    <source>
        <dbReference type="ARBA" id="ARBA00022670"/>
    </source>
</evidence>
<dbReference type="EMBL" id="MFNE01000035">
    <property type="protein sequence ID" value="OGG94732.1"/>
    <property type="molecule type" value="Genomic_DNA"/>
</dbReference>
<dbReference type="CDD" id="cd08070">
    <property type="entry name" value="MPN_like"/>
    <property type="match status" value="1"/>
</dbReference>
<keyword evidence="3" id="KW-0378">Hydrolase</keyword>
<reference evidence="7 8" key="1">
    <citation type="journal article" date="2016" name="Nat. Commun.">
        <title>Thousands of microbial genomes shed light on interconnected biogeochemical processes in an aquifer system.</title>
        <authorList>
            <person name="Anantharaman K."/>
            <person name="Brown C.T."/>
            <person name="Hug L.A."/>
            <person name="Sharon I."/>
            <person name="Castelle C.J."/>
            <person name="Probst A.J."/>
            <person name="Thomas B.C."/>
            <person name="Singh A."/>
            <person name="Wilkins M.J."/>
            <person name="Karaoz U."/>
            <person name="Brodie E.L."/>
            <person name="Williams K.H."/>
            <person name="Hubbard S.S."/>
            <person name="Banfield J.F."/>
        </authorList>
    </citation>
    <scope>NUCLEOTIDE SEQUENCE [LARGE SCALE GENOMIC DNA]</scope>
</reference>
<dbReference type="PANTHER" id="PTHR34858">
    <property type="entry name" value="CYSO-CYSTEINE PEPTIDASE"/>
    <property type="match status" value="1"/>
</dbReference>
<keyword evidence="1" id="KW-0645">Protease</keyword>
<evidence type="ECO:0000256" key="3">
    <source>
        <dbReference type="ARBA" id="ARBA00022801"/>
    </source>
</evidence>
<evidence type="ECO:0000313" key="7">
    <source>
        <dbReference type="EMBL" id="OGG94732.1"/>
    </source>
</evidence>
<dbReference type="Pfam" id="PF14464">
    <property type="entry name" value="Prok-JAB"/>
    <property type="match status" value="1"/>
</dbReference>
<dbReference type="InterPro" id="IPR051929">
    <property type="entry name" value="VirAsm_ModProt"/>
</dbReference>
<keyword evidence="4" id="KW-0862">Zinc</keyword>
<feature type="domain" description="JAB1/MPN/MOV34 metalloenzyme" evidence="6">
    <location>
        <begin position="1"/>
        <end position="129"/>
    </location>
</feature>
<dbReference type="SMART" id="SM00232">
    <property type="entry name" value="JAB_MPN"/>
    <property type="match status" value="1"/>
</dbReference>
<dbReference type="InterPro" id="IPR028090">
    <property type="entry name" value="JAB_dom_prok"/>
</dbReference>
<dbReference type="Gene3D" id="3.40.140.10">
    <property type="entry name" value="Cytidine Deaminase, domain 2"/>
    <property type="match status" value="1"/>
</dbReference>
<keyword evidence="2" id="KW-0479">Metal-binding</keyword>
<dbReference type="InterPro" id="IPR000555">
    <property type="entry name" value="JAMM/MPN+_dom"/>
</dbReference>
<gene>
    <name evidence="7" type="ORF">A2527_05910</name>
</gene>
<evidence type="ECO:0000256" key="2">
    <source>
        <dbReference type="ARBA" id="ARBA00022723"/>
    </source>
</evidence>
<keyword evidence="5" id="KW-0482">Metalloprotease</keyword>
<evidence type="ECO:0000259" key="6">
    <source>
        <dbReference type="SMART" id="SM00232"/>
    </source>
</evidence>
<dbReference type="GO" id="GO:0008235">
    <property type="term" value="F:metalloexopeptidase activity"/>
    <property type="evidence" value="ECO:0007669"/>
    <property type="project" value="TreeGrafter"/>
</dbReference>
<evidence type="ECO:0000256" key="4">
    <source>
        <dbReference type="ARBA" id="ARBA00022833"/>
    </source>
</evidence>
<dbReference type="Proteomes" id="UP000178449">
    <property type="component" value="Unassembled WGS sequence"/>
</dbReference>
<sequence length="138" mass="15743">MLRIQRSIIEALFAQAKRELPAECCGYLGERADGIIGTHIEMTNLDKSHEHFTMDPKEQFAAFKRLKTEGLKMKAVYHSHPETPARPSEEDIRLAFDPHISYVIISLADLEKGPDIKSFLIKAQDQKPENEPIEIIED</sequence>
<proteinExistence type="predicted"/>